<keyword evidence="1" id="KW-0472">Membrane</keyword>
<evidence type="ECO:0000313" key="2">
    <source>
        <dbReference type="EMBL" id="MBA4639044.1"/>
    </source>
</evidence>
<reference evidence="2" key="2">
    <citation type="submission" date="2020-07" db="EMBL/GenBank/DDBJ databases">
        <authorList>
            <person name="Vera ALvarez R."/>
            <person name="Arias-Moreno D.M."/>
            <person name="Jimenez-Jacinto V."/>
            <person name="Jimenez-Bremont J.F."/>
            <person name="Swaminathan K."/>
            <person name="Moose S.P."/>
            <person name="Guerrero-Gonzalez M.L."/>
            <person name="Marino-Ramirez L."/>
            <person name="Landsman D."/>
            <person name="Rodriguez-Kessler M."/>
            <person name="Delgado-Sanchez P."/>
        </authorList>
    </citation>
    <scope>NUCLEOTIDE SEQUENCE</scope>
    <source>
        <tissue evidence="2">Cladode</tissue>
    </source>
</reference>
<feature type="transmembrane region" description="Helical" evidence="1">
    <location>
        <begin position="61"/>
        <end position="81"/>
    </location>
</feature>
<sequence length="134" mass="15567">MYMCACVCVYIYKRVHISICMHVCIYMCVCARACVYTQLLFPSLYLPCIRKCPRSVNVRHVFDIFLSTILNFLPSLTTNMYSGMMGIKSCMVRQSHFQYVGFTLVGSQNYDINALMLASNDLFPFLAWHKFPWP</sequence>
<accession>A0A7C9DHL6</accession>
<reference evidence="2" key="1">
    <citation type="journal article" date="2013" name="J. Plant Res.">
        <title>Effect of fungi and light on seed germination of three Opuntia species from semiarid lands of central Mexico.</title>
        <authorList>
            <person name="Delgado-Sanchez P."/>
            <person name="Jimenez-Bremont J.F."/>
            <person name="Guerrero-Gonzalez Mde L."/>
            <person name="Flores J."/>
        </authorList>
    </citation>
    <scope>NUCLEOTIDE SEQUENCE</scope>
    <source>
        <tissue evidence="2">Cladode</tissue>
    </source>
</reference>
<dbReference type="AlphaFoldDB" id="A0A7C9DHL6"/>
<protein>
    <submittedName>
        <fullName evidence="2">Uncharacterized protein</fullName>
    </submittedName>
</protein>
<dbReference type="EMBL" id="GISG01111947">
    <property type="protein sequence ID" value="MBA4639044.1"/>
    <property type="molecule type" value="Transcribed_RNA"/>
</dbReference>
<keyword evidence="1" id="KW-0812">Transmembrane</keyword>
<organism evidence="2">
    <name type="scientific">Opuntia streptacantha</name>
    <name type="common">Prickly pear cactus</name>
    <name type="synonym">Opuntia cardona</name>
    <dbReference type="NCBI Taxonomy" id="393608"/>
    <lineage>
        <taxon>Eukaryota</taxon>
        <taxon>Viridiplantae</taxon>
        <taxon>Streptophyta</taxon>
        <taxon>Embryophyta</taxon>
        <taxon>Tracheophyta</taxon>
        <taxon>Spermatophyta</taxon>
        <taxon>Magnoliopsida</taxon>
        <taxon>eudicotyledons</taxon>
        <taxon>Gunneridae</taxon>
        <taxon>Pentapetalae</taxon>
        <taxon>Caryophyllales</taxon>
        <taxon>Cactineae</taxon>
        <taxon>Cactaceae</taxon>
        <taxon>Opuntioideae</taxon>
        <taxon>Opuntia</taxon>
    </lineage>
</organism>
<feature type="transmembrane region" description="Helical" evidence="1">
    <location>
        <begin position="23"/>
        <end position="41"/>
    </location>
</feature>
<keyword evidence="1" id="KW-1133">Transmembrane helix</keyword>
<proteinExistence type="predicted"/>
<evidence type="ECO:0000256" key="1">
    <source>
        <dbReference type="SAM" id="Phobius"/>
    </source>
</evidence>
<name>A0A7C9DHL6_OPUST</name>